<evidence type="ECO:0000256" key="2">
    <source>
        <dbReference type="ARBA" id="ARBA00012417"/>
    </source>
</evidence>
<evidence type="ECO:0000256" key="3">
    <source>
        <dbReference type="ARBA" id="ARBA00022679"/>
    </source>
</evidence>
<name>A0ABY0FHN3_9BACT</name>
<dbReference type="EMBL" id="PRLK01000007">
    <property type="protein sequence ID" value="RYC72490.1"/>
    <property type="molecule type" value="Genomic_DNA"/>
</dbReference>
<dbReference type="GO" id="GO:0003887">
    <property type="term" value="F:DNA-directed DNA polymerase activity"/>
    <property type="evidence" value="ECO:0007669"/>
    <property type="project" value="UniProtKB-EC"/>
</dbReference>
<keyword evidence="5" id="KW-0235">DNA replication</keyword>
<evidence type="ECO:0000256" key="5">
    <source>
        <dbReference type="ARBA" id="ARBA00022705"/>
    </source>
</evidence>
<accession>A0ABY0FHN3</accession>
<reference evidence="10 11" key="1">
    <citation type="journal article" date="2018" name="bioRxiv">
        <title>Evidence of independent acquisition and adaption of ultra-small bacteria to human hosts across the highly diverse yet reduced genomes of the phylum Saccharibacteria.</title>
        <authorList>
            <person name="McLean J.S."/>
            <person name="Bor B."/>
            <person name="To T.T."/>
            <person name="Liu Q."/>
            <person name="Kearns K.A."/>
            <person name="Solden L.M."/>
            <person name="Wrighton K.C."/>
            <person name="He X."/>
            <person name="Shi W."/>
        </authorList>
    </citation>
    <scope>NUCLEOTIDE SEQUENCE [LARGE SCALE GENOMIC DNA]</scope>
    <source>
        <strain evidence="10 11">TM7_CMJM_G6_1_HOT_870</strain>
    </source>
</reference>
<organism evidence="10 11">
    <name type="scientific">Candidatus Nanogingivalis gingivitcus</name>
    <dbReference type="NCBI Taxonomy" id="2171992"/>
    <lineage>
        <taxon>Bacteria</taxon>
        <taxon>Candidatus Saccharimonadota</taxon>
        <taxon>Candidatus Nanosyncoccalia</taxon>
        <taxon>Candidatus Nanogingivales</taxon>
        <taxon>Candidatus Nanogingivalaceae</taxon>
        <taxon>Candidatus Nanogingivalis</taxon>
    </lineage>
</organism>
<sequence length="388" mass="44099">MEKKGVKIDPDFLDKKSKEFSLYLEKLEKDIIQLAGEGFNISSPLQLSKILFEKLALPTKGIKKTKNGYSTGQKELEKLKDYHPIIAKIEEFREYSKLKNTYIDALPKLADKNNRIHSTFNQDITSTGRLSSTNPNLQNIPIRSELGRQIRQGFISDNNNVIISADYSQFELRLAAALSNDTGLINSFKNNEDIHSKTASEMFNIPLDEVSKDQRRAAKVINFGVLYGMSAHRLASELGTNYYEAKHFIDNYFNSRKPIADFIQKTLLKAEQEGYVETFYGRQRPTPDIKSSNFIIRETAKRAAANMPIQGTEADLMKRAMIKIHKKITKTGLGDQILQIHDSILIESPKENAAKIAEILKYEMENIAPELPINLKVDINIGQNWLDI</sequence>
<evidence type="ECO:0000256" key="8">
    <source>
        <dbReference type="ARBA" id="ARBA00049244"/>
    </source>
</evidence>
<dbReference type="CDD" id="cd08637">
    <property type="entry name" value="DNA_pol_A_pol_I_C"/>
    <property type="match status" value="1"/>
</dbReference>
<dbReference type="Gene3D" id="1.20.1060.10">
    <property type="entry name" value="Taq DNA Polymerase, Chain T, domain 4"/>
    <property type="match status" value="1"/>
</dbReference>
<protein>
    <recommendedName>
        <fullName evidence="2">DNA-directed DNA polymerase</fullName>
        <ecNumber evidence="2">2.7.7.7</ecNumber>
    </recommendedName>
</protein>
<reference evidence="10 11" key="2">
    <citation type="journal article" date="2020" name="Cell Rep.">
        <title>Acquisition and Adaptation of Ultra-small Parasitic Reduced Genome Bacteria to Mammalian Hosts.</title>
        <authorList>
            <person name="McLean J.S."/>
            <person name="Bor B."/>
            <person name="Kerns K.A."/>
            <person name="Liu Q."/>
            <person name="To T.T."/>
            <person name="Solden L."/>
            <person name="Hendrickson E.L."/>
            <person name="Wrighton K."/>
            <person name="Shi W."/>
            <person name="He X."/>
        </authorList>
    </citation>
    <scope>NUCLEOTIDE SEQUENCE [LARGE SCALE GENOMIC DNA]</scope>
    <source>
        <strain evidence="10 11">TM7_CMJM_G6_1_HOT_870</strain>
    </source>
</reference>
<evidence type="ECO:0000259" key="9">
    <source>
        <dbReference type="SMART" id="SM00482"/>
    </source>
</evidence>
<evidence type="ECO:0000313" key="11">
    <source>
        <dbReference type="Proteomes" id="UP001190925"/>
    </source>
</evidence>
<proteinExistence type="inferred from homology"/>
<dbReference type="InterPro" id="IPR019760">
    <property type="entry name" value="DNA-dir_DNA_pol_A_CS"/>
</dbReference>
<keyword evidence="6" id="KW-0239">DNA-directed DNA polymerase</keyword>
<comment type="similarity">
    <text evidence="1">Belongs to the DNA polymerase type-A family.</text>
</comment>
<evidence type="ECO:0000313" key="10">
    <source>
        <dbReference type="EMBL" id="RYC72490.1"/>
    </source>
</evidence>
<comment type="catalytic activity">
    <reaction evidence="8">
        <text>DNA(n) + a 2'-deoxyribonucleoside 5'-triphosphate = DNA(n+1) + diphosphate</text>
        <dbReference type="Rhea" id="RHEA:22508"/>
        <dbReference type="Rhea" id="RHEA-COMP:17339"/>
        <dbReference type="Rhea" id="RHEA-COMP:17340"/>
        <dbReference type="ChEBI" id="CHEBI:33019"/>
        <dbReference type="ChEBI" id="CHEBI:61560"/>
        <dbReference type="ChEBI" id="CHEBI:173112"/>
        <dbReference type="EC" id="2.7.7.7"/>
    </reaction>
</comment>
<evidence type="ECO:0000256" key="7">
    <source>
        <dbReference type="ARBA" id="ARBA00023125"/>
    </source>
</evidence>
<dbReference type="Pfam" id="PF00476">
    <property type="entry name" value="DNA_pol_A"/>
    <property type="match status" value="1"/>
</dbReference>
<dbReference type="InterPro" id="IPR043502">
    <property type="entry name" value="DNA/RNA_pol_sf"/>
</dbReference>
<dbReference type="Gene3D" id="3.30.70.370">
    <property type="match status" value="1"/>
</dbReference>
<gene>
    <name evidence="10" type="primary">polA</name>
    <name evidence="10" type="ORF">G6CMJM_00515</name>
</gene>
<dbReference type="Gene3D" id="1.10.150.20">
    <property type="entry name" value="5' to 3' exonuclease, C-terminal subdomain"/>
    <property type="match status" value="1"/>
</dbReference>
<keyword evidence="7" id="KW-0238">DNA-binding</keyword>
<dbReference type="PANTHER" id="PTHR10133:SF27">
    <property type="entry name" value="DNA POLYMERASE NU"/>
    <property type="match status" value="1"/>
</dbReference>
<evidence type="ECO:0000256" key="1">
    <source>
        <dbReference type="ARBA" id="ARBA00007705"/>
    </source>
</evidence>
<dbReference type="Proteomes" id="UP001190925">
    <property type="component" value="Unassembled WGS sequence"/>
</dbReference>
<keyword evidence="4 10" id="KW-0548">Nucleotidyltransferase</keyword>
<comment type="caution">
    <text evidence="10">The sequence shown here is derived from an EMBL/GenBank/DDBJ whole genome shotgun (WGS) entry which is preliminary data.</text>
</comment>
<dbReference type="EC" id="2.7.7.7" evidence="2"/>
<dbReference type="InterPro" id="IPR001098">
    <property type="entry name" value="DNA-dir_DNA_pol_A_palm_dom"/>
</dbReference>
<dbReference type="PROSITE" id="PS00447">
    <property type="entry name" value="DNA_POLYMERASE_A"/>
    <property type="match status" value="1"/>
</dbReference>
<feature type="domain" description="DNA-directed DNA polymerase family A palm" evidence="9">
    <location>
        <begin position="147"/>
        <end position="352"/>
    </location>
</feature>
<dbReference type="PANTHER" id="PTHR10133">
    <property type="entry name" value="DNA POLYMERASE I"/>
    <property type="match status" value="1"/>
</dbReference>
<dbReference type="SUPFAM" id="SSF56672">
    <property type="entry name" value="DNA/RNA polymerases"/>
    <property type="match status" value="1"/>
</dbReference>
<keyword evidence="11" id="KW-1185">Reference proteome</keyword>
<evidence type="ECO:0000256" key="6">
    <source>
        <dbReference type="ARBA" id="ARBA00022932"/>
    </source>
</evidence>
<keyword evidence="3 10" id="KW-0808">Transferase</keyword>
<dbReference type="PRINTS" id="PR00868">
    <property type="entry name" value="DNAPOLI"/>
</dbReference>
<dbReference type="SMART" id="SM00482">
    <property type="entry name" value="POLAc"/>
    <property type="match status" value="1"/>
</dbReference>
<evidence type="ECO:0000256" key="4">
    <source>
        <dbReference type="ARBA" id="ARBA00022695"/>
    </source>
</evidence>
<dbReference type="InterPro" id="IPR002298">
    <property type="entry name" value="DNA_polymerase_A"/>
</dbReference>